<name>A0ABX0QMS9_9BACT</name>
<proteinExistence type="predicted"/>
<protein>
    <submittedName>
        <fullName evidence="1">Uncharacterized protein</fullName>
    </submittedName>
</protein>
<dbReference type="RefSeq" id="WP_166694291.1">
    <property type="nucleotide sequence ID" value="NZ_WAEL01000015.1"/>
</dbReference>
<dbReference type="Proteomes" id="UP000606008">
    <property type="component" value="Unassembled WGS sequence"/>
</dbReference>
<accession>A0ABX0QMS9</accession>
<organism evidence="1 2">
    <name type="scientific">Fibrivirga algicola</name>
    <dbReference type="NCBI Taxonomy" id="2950420"/>
    <lineage>
        <taxon>Bacteria</taxon>
        <taxon>Pseudomonadati</taxon>
        <taxon>Bacteroidota</taxon>
        <taxon>Cytophagia</taxon>
        <taxon>Cytophagales</taxon>
        <taxon>Spirosomataceae</taxon>
        <taxon>Fibrivirga</taxon>
    </lineage>
</organism>
<gene>
    <name evidence="1" type="ORF">F7231_26660</name>
</gene>
<dbReference type="EMBL" id="WAEL01000015">
    <property type="protein sequence ID" value="NID13779.1"/>
    <property type="molecule type" value="Genomic_DNA"/>
</dbReference>
<sequence length="452" mass="50353">MAEQPIHLVDAGASQVAYLPSAAAVVSGLPQIGSVAPGKAPSQVLPKDTTQGTGDLIPWGESNDLPQKIIAQASKSTIIPRALTDTAALWMGGGLIAAADEESTKMVPDREIRQFMRSIAMQRYLSEACLDMAWWWNGFPEFILSRDRSRIVQLHNNETADCRWAKPGKNGELNTVLINADWANGARADSAETIRIPAVNPYRYDLVDWIRSQSNVYKYVYPISFPSPGKAHYQLAAWDSARSSGWLDVLEAIPLFKKYGLQNQMTLRYHIEVPSEYWEKVYGDKWRNATDEGKKIIRDEFLKGLMDSLTDVKNAHKAVLTESWIGYGTDTTPRGIIINVLDDKVKDGKYNLDMAEGTSHLLYASGVDPTLFGFSSAGVNSTNGGSNKREAFYIFLAKAKPYRNRILEPLRVVAEYNGWYDRYPDLTFSFNDEYLTNLDTGASTKEVVTPTA</sequence>
<keyword evidence="2" id="KW-1185">Reference proteome</keyword>
<evidence type="ECO:0000313" key="1">
    <source>
        <dbReference type="EMBL" id="NID13779.1"/>
    </source>
</evidence>
<reference evidence="1" key="1">
    <citation type="submission" date="2024-05" db="EMBL/GenBank/DDBJ databases">
        <authorList>
            <person name="Jung D.-H."/>
        </authorList>
    </citation>
    <scope>NUCLEOTIDE SEQUENCE</scope>
    <source>
        <strain evidence="1">JA-25</strain>
    </source>
</reference>
<evidence type="ECO:0000313" key="2">
    <source>
        <dbReference type="Proteomes" id="UP000606008"/>
    </source>
</evidence>
<comment type="caution">
    <text evidence="1">The sequence shown here is derived from an EMBL/GenBank/DDBJ whole genome shotgun (WGS) entry which is preliminary data.</text>
</comment>